<dbReference type="SUPFAM" id="SSF51735">
    <property type="entry name" value="NAD(P)-binding Rossmann-fold domains"/>
    <property type="match status" value="1"/>
</dbReference>
<organism evidence="2 3">
    <name type="scientific">Corynebacterium zhongnanshanii</name>
    <dbReference type="NCBI Taxonomy" id="2768834"/>
    <lineage>
        <taxon>Bacteria</taxon>
        <taxon>Bacillati</taxon>
        <taxon>Actinomycetota</taxon>
        <taxon>Actinomycetes</taxon>
        <taxon>Mycobacteriales</taxon>
        <taxon>Corynebacteriaceae</taxon>
        <taxon>Corynebacterium</taxon>
    </lineage>
</organism>
<feature type="domain" description="Enoyl reductase (ER)" evidence="1">
    <location>
        <begin position="10"/>
        <end position="326"/>
    </location>
</feature>
<dbReference type="SUPFAM" id="SSF50129">
    <property type="entry name" value="GroES-like"/>
    <property type="match status" value="1"/>
</dbReference>
<dbReference type="InterPro" id="IPR052585">
    <property type="entry name" value="Lipid_raft_assoc_Zn_ADH"/>
</dbReference>
<protein>
    <submittedName>
        <fullName evidence="2">NADP-dependent oxidoreductase</fullName>
    </submittedName>
</protein>
<reference evidence="2 3" key="1">
    <citation type="submission" date="2019-10" db="EMBL/GenBank/DDBJ databases">
        <title>Corynebacterium sp novel species isolated from the respiratory tract of Marmot.</title>
        <authorList>
            <person name="Zhang G."/>
        </authorList>
    </citation>
    <scope>NUCLEOTIDE SEQUENCE [LARGE SCALE GENOMIC DNA]</scope>
    <source>
        <strain evidence="2 3">336</strain>
    </source>
</reference>
<dbReference type="RefSeq" id="WP_151844457.1">
    <property type="nucleotide sequence ID" value="NZ_WBZJ01000002.1"/>
</dbReference>
<dbReference type="Pfam" id="PF13602">
    <property type="entry name" value="ADH_zinc_N_2"/>
    <property type="match status" value="1"/>
</dbReference>
<dbReference type="InterPro" id="IPR011032">
    <property type="entry name" value="GroES-like_sf"/>
</dbReference>
<dbReference type="InterPro" id="IPR036291">
    <property type="entry name" value="NAD(P)-bd_dom_sf"/>
</dbReference>
<comment type="caution">
    <text evidence="2">The sequence shown here is derived from an EMBL/GenBank/DDBJ whole genome shotgun (WGS) entry which is preliminary data.</text>
</comment>
<accession>A0ABQ6VDD0</accession>
<dbReference type="PANTHER" id="PTHR43482:SF1">
    <property type="entry name" value="PROTEIN AST1-RELATED"/>
    <property type="match status" value="1"/>
</dbReference>
<dbReference type="InterPro" id="IPR002364">
    <property type="entry name" value="Quin_OxRdtase/zeta-crystal_CS"/>
</dbReference>
<evidence type="ECO:0000259" key="1">
    <source>
        <dbReference type="SMART" id="SM00829"/>
    </source>
</evidence>
<evidence type="ECO:0000313" key="2">
    <source>
        <dbReference type="EMBL" id="KAB3520925.1"/>
    </source>
</evidence>
<proteinExistence type="predicted"/>
<dbReference type="CDD" id="cd05289">
    <property type="entry name" value="MDR_like_2"/>
    <property type="match status" value="1"/>
</dbReference>
<name>A0ABQ6VDD0_9CORY</name>
<dbReference type="Gene3D" id="3.90.180.10">
    <property type="entry name" value="Medium-chain alcohol dehydrogenases, catalytic domain"/>
    <property type="match status" value="1"/>
</dbReference>
<dbReference type="InterPro" id="IPR020843">
    <property type="entry name" value="ER"/>
</dbReference>
<gene>
    <name evidence="2" type="ORF">F8377_06730</name>
</gene>
<dbReference type="Pfam" id="PF08240">
    <property type="entry name" value="ADH_N"/>
    <property type="match status" value="1"/>
</dbReference>
<dbReference type="InterPro" id="IPR013154">
    <property type="entry name" value="ADH-like_N"/>
</dbReference>
<dbReference type="SMART" id="SM00829">
    <property type="entry name" value="PKS_ER"/>
    <property type="match status" value="1"/>
</dbReference>
<dbReference type="PANTHER" id="PTHR43482">
    <property type="entry name" value="PROTEIN AST1-RELATED"/>
    <property type="match status" value="1"/>
</dbReference>
<dbReference type="PROSITE" id="PS01162">
    <property type="entry name" value="QOR_ZETA_CRYSTAL"/>
    <property type="match status" value="1"/>
</dbReference>
<keyword evidence="3" id="KW-1185">Reference proteome</keyword>
<dbReference type="Proteomes" id="UP000436181">
    <property type="component" value="Unassembled WGS sequence"/>
</dbReference>
<dbReference type="EMBL" id="WBZJ01000002">
    <property type="protein sequence ID" value="KAB3520925.1"/>
    <property type="molecule type" value="Genomic_DNA"/>
</dbReference>
<evidence type="ECO:0000313" key="3">
    <source>
        <dbReference type="Proteomes" id="UP000436181"/>
    </source>
</evidence>
<sequence length="329" mass="34346">MRIFGFQEFGSQDVSTFLDVEEPTLQPGSVLIRPKYVGVNPADIKVRSGQRQGAFPVNFPMAMGREATGVVIAVDPNHALAQTVHPGDWVFGGTLAGTGAASDTAVLLDADQTARIPDGVPGELATCIPVAAGTAWDTLQSIADEVRTNEGASASLRDKTLLILGAGGGVGTHAIQLARHLGMKVIGATSSASKRAFVQGFGAQQVSTNQDDWLDTLHTTVSGLPSPRVDAIIDLVGGEILRTTAENLCTSGSGVVLRSLADSATAEEYGGSGITRRRTTEVFSELVSLLGANEFTPRVSKVYSFDQAAEAFAAVEEGHVQGKVLIKIS</sequence>
<dbReference type="Gene3D" id="3.40.50.720">
    <property type="entry name" value="NAD(P)-binding Rossmann-like Domain"/>
    <property type="match status" value="1"/>
</dbReference>